<evidence type="ECO:0000313" key="5">
    <source>
        <dbReference type="Proteomes" id="UP000275777"/>
    </source>
</evidence>
<keyword evidence="4" id="KW-0808">Transferase</keyword>
<keyword evidence="4" id="KW-0548">Nucleotidyltransferase</keyword>
<dbReference type="Gene3D" id="3.30.70.270">
    <property type="match status" value="1"/>
</dbReference>
<name>A0A447T5J4_CHRVL</name>
<dbReference type="InterPro" id="IPR043128">
    <property type="entry name" value="Rev_trsase/Diguanyl_cyclase"/>
</dbReference>
<accession>A0A447T5J4</accession>
<comment type="catalytic activity">
    <reaction evidence="2">
        <text>2 GTP = 3',3'-c-di-GMP + 2 diphosphate</text>
        <dbReference type="Rhea" id="RHEA:24898"/>
        <dbReference type="ChEBI" id="CHEBI:33019"/>
        <dbReference type="ChEBI" id="CHEBI:37565"/>
        <dbReference type="ChEBI" id="CHEBI:58805"/>
        <dbReference type="EC" id="2.7.7.65"/>
    </reaction>
</comment>
<feature type="domain" description="GGDEF" evidence="3">
    <location>
        <begin position="1"/>
        <end position="99"/>
    </location>
</feature>
<dbReference type="GO" id="GO:0043709">
    <property type="term" value="P:cell adhesion involved in single-species biofilm formation"/>
    <property type="evidence" value="ECO:0007669"/>
    <property type="project" value="TreeGrafter"/>
</dbReference>
<evidence type="ECO:0000259" key="3">
    <source>
        <dbReference type="PROSITE" id="PS50887"/>
    </source>
</evidence>
<dbReference type="PANTHER" id="PTHR45138">
    <property type="entry name" value="REGULATORY COMPONENTS OF SENSORY TRANSDUCTION SYSTEM"/>
    <property type="match status" value="1"/>
</dbReference>
<protein>
    <recommendedName>
        <fullName evidence="1">diguanylate cyclase</fullName>
        <ecNumber evidence="1">2.7.7.65</ecNumber>
    </recommendedName>
</protein>
<proteinExistence type="predicted"/>
<evidence type="ECO:0000256" key="1">
    <source>
        <dbReference type="ARBA" id="ARBA00012528"/>
    </source>
</evidence>
<dbReference type="PANTHER" id="PTHR45138:SF9">
    <property type="entry name" value="DIGUANYLATE CYCLASE DGCM-RELATED"/>
    <property type="match status" value="1"/>
</dbReference>
<dbReference type="Proteomes" id="UP000275777">
    <property type="component" value="Chromosome"/>
</dbReference>
<dbReference type="InterPro" id="IPR000160">
    <property type="entry name" value="GGDEF_dom"/>
</dbReference>
<dbReference type="CDD" id="cd01949">
    <property type="entry name" value="GGDEF"/>
    <property type="match status" value="1"/>
</dbReference>
<dbReference type="GO" id="GO:0052621">
    <property type="term" value="F:diguanylate cyclase activity"/>
    <property type="evidence" value="ECO:0007669"/>
    <property type="project" value="UniProtKB-EC"/>
</dbReference>
<evidence type="ECO:0000313" key="4">
    <source>
        <dbReference type="EMBL" id="VEB40128.1"/>
    </source>
</evidence>
<organism evidence="4 5">
    <name type="scientific">Chromobacterium violaceum</name>
    <dbReference type="NCBI Taxonomy" id="536"/>
    <lineage>
        <taxon>Bacteria</taxon>
        <taxon>Pseudomonadati</taxon>
        <taxon>Pseudomonadota</taxon>
        <taxon>Betaproteobacteria</taxon>
        <taxon>Neisseriales</taxon>
        <taxon>Chromobacteriaceae</taxon>
        <taxon>Chromobacterium</taxon>
    </lineage>
</organism>
<dbReference type="InterPro" id="IPR029787">
    <property type="entry name" value="Nucleotide_cyclase"/>
</dbReference>
<sequence>MSDHFRSGDIVCRYGGEEFFVLLPGATLEAAYAKAEGLRRAVGERPMEALGHSLAVTLSIGLALCPLHGSDAESVVRAADEALYQAKRQGRDRVCVAARLQSLLS</sequence>
<dbReference type="GO" id="GO:1902201">
    <property type="term" value="P:negative regulation of bacterial-type flagellum-dependent cell motility"/>
    <property type="evidence" value="ECO:0007669"/>
    <property type="project" value="TreeGrafter"/>
</dbReference>
<reference evidence="4 5" key="1">
    <citation type="submission" date="2018-12" db="EMBL/GenBank/DDBJ databases">
        <authorList>
            <consortium name="Pathogen Informatics"/>
        </authorList>
    </citation>
    <scope>NUCLEOTIDE SEQUENCE [LARGE SCALE GENOMIC DNA]</scope>
    <source>
        <strain evidence="4 5">NCTC9695</strain>
    </source>
</reference>
<dbReference type="EMBL" id="LR134182">
    <property type="protein sequence ID" value="VEB40128.1"/>
    <property type="molecule type" value="Genomic_DNA"/>
</dbReference>
<dbReference type="GO" id="GO:0005886">
    <property type="term" value="C:plasma membrane"/>
    <property type="evidence" value="ECO:0007669"/>
    <property type="project" value="TreeGrafter"/>
</dbReference>
<dbReference type="Pfam" id="PF00990">
    <property type="entry name" value="GGDEF"/>
    <property type="match status" value="1"/>
</dbReference>
<dbReference type="InterPro" id="IPR050469">
    <property type="entry name" value="Diguanylate_Cyclase"/>
</dbReference>
<gene>
    <name evidence="4" type="primary">dosC_2</name>
    <name evidence="4" type="ORF">NCTC9695_00514</name>
</gene>
<dbReference type="SUPFAM" id="SSF55073">
    <property type="entry name" value="Nucleotide cyclase"/>
    <property type="match status" value="1"/>
</dbReference>
<evidence type="ECO:0000256" key="2">
    <source>
        <dbReference type="ARBA" id="ARBA00034247"/>
    </source>
</evidence>
<dbReference type="SMART" id="SM00267">
    <property type="entry name" value="GGDEF"/>
    <property type="match status" value="1"/>
</dbReference>
<dbReference type="PROSITE" id="PS50887">
    <property type="entry name" value="GGDEF"/>
    <property type="match status" value="1"/>
</dbReference>
<dbReference type="EC" id="2.7.7.65" evidence="1"/>
<dbReference type="AlphaFoldDB" id="A0A447T5J4"/>
<dbReference type="NCBIfam" id="TIGR00254">
    <property type="entry name" value="GGDEF"/>
    <property type="match status" value="1"/>
</dbReference>